<evidence type="ECO:0000256" key="2">
    <source>
        <dbReference type="ARBA" id="ARBA00007294"/>
    </source>
</evidence>
<dbReference type="GO" id="GO:0020037">
    <property type="term" value="F:heme binding"/>
    <property type="evidence" value="ECO:0007669"/>
    <property type="project" value="TreeGrafter"/>
</dbReference>
<dbReference type="Proteomes" id="UP001196530">
    <property type="component" value="Unassembled WGS sequence"/>
</dbReference>
<evidence type="ECO:0000256" key="12">
    <source>
        <dbReference type="RuleBase" id="RU364031"/>
    </source>
</evidence>
<comment type="subcellular location">
    <subcellularLocation>
        <location evidence="1 12">Mitochondrion inner membrane</location>
        <topology evidence="1 12">Multi-pass membrane protein</topology>
    </subcellularLocation>
</comment>
<evidence type="ECO:0000256" key="4">
    <source>
        <dbReference type="ARBA" id="ARBA00022692"/>
    </source>
</evidence>
<feature type="transmembrane region" description="Helical" evidence="12">
    <location>
        <begin position="65"/>
        <end position="87"/>
    </location>
</feature>
<dbReference type="AlphaFoldDB" id="A0AAN6DFP6"/>
<dbReference type="GeneID" id="66126174"/>
<evidence type="ECO:0000256" key="7">
    <source>
        <dbReference type="ARBA" id="ARBA00022989"/>
    </source>
</evidence>
<dbReference type="GO" id="GO:0006099">
    <property type="term" value="P:tricarboxylic acid cycle"/>
    <property type="evidence" value="ECO:0007669"/>
    <property type="project" value="TreeGrafter"/>
</dbReference>
<dbReference type="RefSeq" id="XP_043060328.1">
    <property type="nucleotide sequence ID" value="XM_043202565.1"/>
</dbReference>
<gene>
    <name evidence="13" type="ORF">KL928_002123</name>
</gene>
<keyword evidence="8 12" id="KW-0496">Mitochondrion</keyword>
<comment type="similarity">
    <text evidence="2 12">Belongs to the CybS family.</text>
</comment>
<keyword evidence="3" id="KW-0813">Transport</keyword>
<dbReference type="Gene3D" id="1.20.1300.10">
    <property type="entry name" value="Fumarate reductase/succinate dehydrogenase, transmembrane subunit"/>
    <property type="match status" value="1"/>
</dbReference>
<proteinExistence type="inferred from homology"/>
<dbReference type="CDD" id="cd03496">
    <property type="entry name" value="SQR_TypeC_CybS"/>
    <property type="match status" value="1"/>
</dbReference>
<keyword evidence="7 12" id="KW-1133">Transmembrane helix</keyword>
<keyword evidence="9 12" id="KW-0472">Membrane</keyword>
<evidence type="ECO:0000313" key="14">
    <source>
        <dbReference type="Proteomes" id="UP001196530"/>
    </source>
</evidence>
<feature type="binding site" description="axial binding residue" evidence="11">
    <location>
        <position position="98"/>
    </location>
    <ligand>
        <name>heme b</name>
        <dbReference type="ChEBI" id="CHEBI:60344"/>
        <note>ligand shared with SDHC</note>
    </ligand>
    <ligandPart>
        <name>Fe</name>
        <dbReference type="ChEBI" id="CHEBI:18248"/>
    </ligandPart>
</feature>
<accession>A0AAN6DFP6</accession>
<dbReference type="InterPro" id="IPR034804">
    <property type="entry name" value="SQR/QFR_C/D"/>
</dbReference>
<evidence type="ECO:0000313" key="13">
    <source>
        <dbReference type="EMBL" id="KAG7819449.1"/>
    </source>
</evidence>
<evidence type="ECO:0000256" key="5">
    <source>
        <dbReference type="ARBA" id="ARBA00022792"/>
    </source>
</evidence>
<keyword evidence="5 12" id="KW-0999">Mitochondrion inner membrane</keyword>
<keyword evidence="6 12" id="KW-0809">Transit peptide</keyword>
<dbReference type="PANTHER" id="PTHR13337:SF2">
    <property type="entry name" value="SUCCINATE DEHYDROGENASE [UBIQUINONE] CYTOCHROME B SMALL SUBUNIT, MITOCHONDRIAL"/>
    <property type="match status" value="1"/>
</dbReference>
<keyword evidence="11" id="KW-0479">Metal-binding</keyword>
<feature type="binding site" evidence="10">
    <location>
        <position position="110"/>
    </location>
    <ligand>
        <name>a ubiquinone</name>
        <dbReference type="ChEBI" id="CHEBI:16389"/>
        <note>ligand shared with IP/SDHB</note>
    </ligand>
</feature>
<evidence type="ECO:0000256" key="9">
    <source>
        <dbReference type="ARBA" id="ARBA00023136"/>
    </source>
</evidence>
<organism evidence="13 14">
    <name type="scientific">Pichia angusta</name>
    <name type="common">Yeast</name>
    <name type="synonym">Hansenula polymorpha</name>
    <dbReference type="NCBI Taxonomy" id="870730"/>
    <lineage>
        <taxon>Eukaryota</taxon>
        <taxon>Fungi</taxon>
        <taxon>Dikarya</taxon>
        <taxon>Ascomycota</taxon>
        <taxon>Saccharomycotina</taxon>
        <taxon>Pichiomycetes</taxon>
        <taxon>Pichiales</taxon>
        <taxon>Pichiaceae</taxon>
        <taxon>Ogataea</taxon>
    </lineage>
</organism>
<evidence type="ECO:0000256" key="3">
    <source>
        <dbReference type="ARBA" id="ARBA00022448"/>
    </source>
</evidence>
<reference evidence="13" key="1">
    <citation type="journal article" date="2021" name="G3 (Bethesda)">
        <title>Genomic diversity, chromosomal rearrangements, and interspecies hybridization in the ogataea polymorpha species complex.</title>
        <authorList>
            <person name="Hanson S.J."/>
            <person name="Cinneide E.O."/>
            <person name="Salzberg L.I."/>
            <person name="Wolfe K.H."/>
            <person name="McGowan J."/>
            <person name="Fitzpatrick D.A."/>
            <person name="Matlin K."/>
        </authorList>
    </citation>
    <scope>NUCLEOTIDE SEQUENCE</scope>
    <source>
        <strain evidence="13">61-244</strain>
    </source>
</reference>
<comment type="caution">
    <text evidence="13">The sequence shown here is derived from an EMBL/GenBank/DDBJ whole genome shotgun (WGS) entry which is preliminary data.</text>
</comment>
<sequence length="158" mass="17779">MVLRFNPQFSRPLSFKLPRLPRVKLDDLKLRPQPPGNIVGTVNDAYVPPAPNEYHGSYHWAYDRIVTLGMAPLILAPFVGGVEYPLLDAGMGMLLLWHCKTGFESCIIDYIPLRVYGIWHKVAMGLLSAGTWLALYGLYVVETEQNGLCSIIYSLWQA</sequence>
<protein>
    <recommendedName>
        <fullName evidence="12">Succinate dehydrogenase [ubiquinone] cytochrome b small subunit</fullName>
    </recommendedName>
</protein>
<dbReference type="GO" id="GO:0046872">
    <property type="term" value="F:metal ion binding"/>
    <property type="evidence" value="ECO:0007669"/>
    <property type="project" value="UniProtKB-KW"/>
</dbReference>
<dbReference type="Pfam" id="PF05328">
    <property type="entry name" value="CybS"/>
    <property type="match status" value="1"/>
</dbReference>
<name>A0AAN6DFP6_PICAN</name>
<evidence type="ECO:0000256" key="6">
    <source>
        <dbReference type="ARBA" id="ARBA00022946"/>
    </source>
</evidence>
<comment type="caution">
    <text evidence="12">Lacks conserved residue(s) required for the propagation of feature annotation.</text>
</comment>
<dbReference type="InterPro" id="IPR007992">
    <property type="entry name" value="CybS"/>
</dbReference>
<dbReference type="EMBL" id="JAHLUX010000004">
    <property type="protein sequence ID" value="KAG7819449.1"/>
    <property type="molecule type" value="Genomic_DNA"/>
</dbReference>
<evidence type="ECO:0000256" key="8">
    <source>
        <dbReference type="ARBA" id="ARBA00023128"/>
    </source>
</evidence>
<dbReference type="GO" id="GO:0005743">
    <property type="term" value="C:mitochondrial inner membrane"/>
    <property type="evidence" value="ECO:0007669"/>
    <property type="project" value="UniProtKB-SubCell"/>
</dbReference>
<keyword evidence="11" id="KW-0408">Iron</keyword>
<evidence type="ECO:0000256" key="11">
    <source>
        <dbReference type="PIRSR" id="PIRSR607992-2"/>
    </source>
</evidence>
<dbReference type="PANTHER" id="PTHR13337">
    <property type="entry name" value="SUCCINATE DEHYDROGENASE"/>
    <property type="match status" value="1"/>
</dbReference>
<keyword evidence="4 12" id="KW-0812">Transmembrane</keyword>
<dbReference type="GO" id="GO:0006121">
    <property type="term" value="P:mitochondrial electron transport, succinate to ubiquinone"/>
    <property type="evidence" value="ECO:0007669"/>
    <property type="project" value="TreeGrafter"/>
</dbReference>
<evidence type="ECO:0000256" key="10">
    <source>
        <dbReference type="PIRSR" id="PIRSR607992-1"/>
    </source>
</evidence>
<dbReference type="GO" id="GO:0048039">
    <property type="term" value="F:ubiquinone binding"/>
    <property type="evidence" value="ECO:0007669"/>
    <property type="project" value="TreeGrafter"/>
</dbReference>
<feature type="transmembrane region" description="Helical" evidence="12">
    <location>
        <begin position="122"/>
        <end position="141"/>
    </location>
</feature>
<evidence type="ECO:0000256" key="1">
    <source>
        <dbReference type="ARBA" id="ARBA00004448"/>
    </source>
</evidence>